<dbReference type="Pfam" id="PF00561">
    <property type="entry name" value="Abhydrolase_1"/>
    <property type="match status" value="1"/>
</dbReference>
<dbReference type="AlphaFoldDB" id="A0A2K2FUE2"/>
<sequence>MTSEPVRVGDAVWPGTNAYVQWFVPVDPRPVSVLFVHGGGGQGSDFVTTPDCRPGWVHRFLRSGYATYVLDRPGHGRSAWNDNVLGPAVPASNYHALYPRFVEPAQHRLWPEASKHTRWPSDPLAGDRFMASQGPMAVTLAASQLHVEAVAAQLFELTGPTIIVSHSMGGPCGWALAAIGGDQVEAVIAVEPLGYPRMVHPLGTFNNGMVTTEYRGRHDPFARPIALVTGEATWMREANSRAADYLRVKAPTFEHFLLEEHDITGNGHMLMGESNSDEIADIMIRWLDRVLARDLR</sequence>
<keyword evidence="3" id="KW-1185">Reference proteome</keyword>
<dbReference type="SUPFAM" id="SSF53474">
    <property type="entry name" value="alpha/beta-Hydrolases"/>
    <property type="match status" value="1"/>
</dbReference>
<dbReference type="Proteomes" id="UP000236327">
    <property type="component" value="Unassembled WGS sequence"/>
</dbReference>
<dbReference type="PANTHER" id="PTHR43194">
    <property type="entry name" value="HYDROLASE ALPHA/BETA FOLD FAMILY"/>
    <property type="match status" value="1"/>
</dbReference>
<evidence type="ECO:0000313" key="2">
    <source>
        <dbReference type="EMBL" id="PNU02380.1"/>
    </source>
</evidence>
<dbReference type="EMBL" id="LYMM01000074">
    <property type="protein sequence ID" value="PNU02380.1"/>
    <property type="molecule type" value="Genomic_DNA"/>
</dbReference>
<dbReference type="Gene3D" id="3.40.50.1820">
    <property type="entry name" value="alpha/beta hydrolase"/>
    <property type="match status" value="1"/>
</dbReference>
<dbReference type="InterPro" id="IPR000073">
    <property type="entry name" value="AB_hydrolase_1"/>
</dbReference>
<reference evidence="2 3" key="1">
    <citation type="submission" date="2016-05" db="EMBL/GenBank/DDBJ databases">
        <title>Complete genome sequence of Novosphingobium guangzhouense SA925(T).</title>
        <authorList>
            <person name="Sha S."/>
        </authorList>
    </citation>
    <scope>NUCLEOTIDE SEQUENCE [LARGE SCALE GENOMIC DNA]</scope>
    <source>
        <strain evidence="2 3">SA925</strain>
    </source>
</reference>
<organism evidence="2 3">
    <name type="scientific">Novosphingobium guangzhouense</name>
    <dbReference type="NCBI Taxonomy" id="1850347"/>
    <lineage>
        <taxon>Bacteria</taxon>
        <taxon>Pseudomonadati</taxon>
        <taxon>Pseudomonadota</taxon>
        <taxon>Alphaproteobacteria</taxon>
        <taxon>Sphingomonadales</taxon>
        <taxon>Sphingomonadaceae</taxon>
        <taxon>Novosphingobium</taxon>
    </lineage>
</organism>
<dbReference type="InterPro" id="IPR050228">
    <property type="entry name" value="Carboxylesterase_BioH"/>
</dbReference>
<dbReference type="InterPro" id="IPR029058">
    <property type="entry name" value="AB_hydrolase_fold"/>
</dbReference>
<dbReference type="PANTHER" id="PTHR43194:SF4">
    <property type="entry name" value="AB HYDROLASE-1 DOMAIN-CONTAINING PROTEIN"/>
    <property type="match status" value="1"/>
</dbReference>
<gene>
    <name evidence="2" type="ORF">A8V01_26350</name>
</gene>
<evidence type="ECO:0000313" key="3">
    <source>
        <dbReference type="Proteomes" id="UP000236327"/>
    </source>
</evidence>
<evidence type="ECO:0000259" key="1">
    <source>
        <dbReference type="Pfam" id="PF00561"/>
    </source>
</evidence>
<feature type="domain" description="AB hydrolase-1" evidence="1">
    <location>
        <begin position="33"/>
        <end position="202"/>
    </location>
</feature>
<comment type="caution">
    <text evidence="2">The sequence shown here is derived from an EMBL/GenBank/DDBJ whole genome shotgun (WGS) entry which is preliminary data.</text>
</comment>
<proteinExistence type="predicted"/>
<protein>
    <recommendedName>
        <fullName evidence="1">AB hydrolase-1 domain-containing protein</fullName>
    </recommendedName>
</protein>
<accession>A0A2K2FUE2</accession>
<name>A0A2K2FUE2_9SPHN</name>